<feature type="region of interest" description="Disordered" evidence="1">
    <location>
        <begin position="13"/>
        <end position="45"/>
    </location>
</feature>
<sequence length="531" mass="55356">MARLPAYLYRNYRDNGESMSRPPVPAGRHPGQPRNTGTESGTQTPTETLKYCMPTQFISHCRCAFRQNSKHHFPKNSTHEVLQVHCRYKIQNPSAYGLQFDLCRTINLSCSAQVSSCAEERSFTSHLILEVAASLPSCAYSLIIRANYRPGTPSPSSASSPASSVSSPSSTPKVALQAFTGHSTLRLEFGDKMEFGNQNRPIQVACLLWKRSQVLKVSPEAKRAPARPLKREQSAESEPVSAVDLAAASAAGSVPDSEAALADSQEAVRAQAAALSVMESKIDGIWYNNDRHNIRMIGLGGGIGGGLGAGLGGGASLSHSIAGGAGIGGAAGLHGGIGGGLHGGLGGAVSHSHSSSFEGGFGHSAGLGGGLGAGIGGGLGGEIGGGFNAGASSSAQASSSAGGKSTNSGHDNSSGHLELSDIVQNCPKSSETARNCPRFSGIVQTVRIGRYLLLKTVTTGQKLAVQNCSIGKPERRRRTDASVSVLQSIGYARPLPPSMKHRSTTWTLGSTLWISIENHTKSTKLMKFNIQ</sequence>
<protein>
    <submittedName>
        <fullName evidence="2">Uncharacterized protein</fullName>
    </submittedName>
</protein>
<feature type="region of interest" description="Disordered" evidence="1">
    <location>
        <begin position="151"/>
        <end position="173"/>
    </location>
</feature>
<evidence type="ECO:0000313" key="2">
    <source>
        <dbReference type="EMBL" id="CAB0020475.1"/>
    </source>
</evidence>
<accession>A0A6H5HQY4</accession>
<feature type="compositionally biased region" description="Polar residues" evidence="1">
    <location>
        <begin position="404"/>
        <end position="415"/>
    </location>
</feature>
<reference evidence="2 3" key="1">
    <citation type="submission" date="2020-02" db="EMBL/GenBank/DDBJ databases">
        <authorList>
            <person name="Ferguson B K."/>
        </authorList>
    </citation>
    <scope>NUCLEOTIDE SEQUENCE [LARGE SCALE GENOMIC DNA]</scope>
</reference>
<evidence type="ECO:0000313" key="3">
    <source>
        <dbReference type="Proteomes" id="UP000479000"/>
    </source>
</evidence>
<dbReference type="AlphaFoldDB" id="A0A6H5HQY4"/>
<feature type="compositionally biased region" description="Polar residues" evidence="1">
    <location>
        <begin position="33"/>
        <end position="45"/>
    </location>
</feature>
<evidence type="ECO:0000256" key="1">
    <source>
        <dbReference type="SAM" id="MobiDB-lite"/>
    </source>
</evidence>
<gene>
    <name evidence="2" type="ORF">NTEN_LOCUS24049</name>
</gene>
<dbReference type="Proteomes" id="UP000479000">
    <property type="component" value="Unassembled WGS sequence"/>
</dbReference>
<feature type="region of interest" description="Disordered" evidence="1">
    <location>
        <begin position="220"/>
        <end position="241"/>
    </location>
</feature>
<keyword evidence="3" id="KW-1185">Reference proteome</keyword>
<dbReference type="EMBL" id="CADCXU010035356">
    <property type="protein sequence ID" value="CAB0020475.1"/>
    <property type="molecule type" value="Genomic_DNA"/>
</dbReference>
<organism evidence="2 3">
    <name type="scientific">Nesidiocoris tenuis</name>
    <dbReference type="NCBI Taxonomy" id="355587"/>
    <lineage>
        <taxon>Eukaryota</taxon>
        <taxon>Metazoa</taxon>
        <taxon>Ecdysozoa</taxon>
        <taxon>Arthropoda</taxon>
        <taxon>Hexapoda</taxon>
        <taxon>Insecta</taxon>
        <taxon>Pterygota</taxon>
        <taxon>Neoptera</taxon>
        <taxon>Paraneoptera</taxon>
        <taxon>Hemiptera</taxon>
        <taxon>Heteroptera</taxon>
        <taxon>Panheteroptera</taxon>
        <taxon>Cimicomorpha</taxon>
        <taxon>Miridae</taxon>
        <taxon>Dicyphina</taxon>
        <taxon>Nesidiocoris</taxon>
    </lineage>
</organism>
<feature type="non-terminal residue" evidence="2">
    <location>
        <position position="531"/>
    </location>
</feature>
<feature type="compositionally biased region" description="Basic and acidic residues" evidence="1">
    <location>
        <begin position="220"/>
        <end position="234"/>
    </location>
</feature>
<name>A0A6H5HQY4_9HEMI</name>
<feature type="region of interest" description="Disordered" evidence="1">
    <location>
        <begin position="394"/>
        <end position="417"/>
    </location>
</feature>
<feature type="compositionally biased region" description="Low complexity" evidence="1">
    <location>
        <begin position="154"/>
        <end position="172"/>
    </location>
</feature>
<feature type="compositionally biased region" description="Low complexity" evidence="1">
    <location>
        <begin position="394"/>
        <end position="403"/>
    </location>
</feature>
<proteinExistence type="predicted"/>